<accession>A0A166MPN0</accession>
<dbReference type="Proteomes" id="UP000076842">
    <property type="component" value="Unassembled WGS sequence"/>
</dbReference>
<proteinExistence type="predicted"/>
<dbReference type="InterPro" id="IPR045341">
    <property type="entry name" value="DUF6532"/>
</dbReference>
<dbReference type="AlphaFoldDB" id="A0A166MPN0"/>
<organism evidence="3 4">
    <name type="scientific">Calocera cornea HHB12733</name>
    <dbReference type="NCBI Taxonomy" id="1353952"/>
    <lineage>
        <taxon>Eukaryota</taxon>
        <taxon>Fungi</taxon>
        <taxon>Dikarya</taxon>
        <taxon>Basidiomycota</taxon>
        <taxon>Agaricomycotina</taxon>
        <taxon>Dacrymycetes</taxon>
        <taxon>Dacrymycetales</taxon>
        <taxon>Dacrymycetaceae</taxon>
        <taxon>Calocera</taxon>
    </lineage>
</organism>
<dbReference type="InParanoid" id="A0A166MPN0"/>
<name>A0A166MPN0_9BASI</name>
<dbReference type="EMBL" id="KV424327">
    <property type="protein sequence ID" value="KZT47784.1"/>
    <property type="molecule type" value="Genomic_DNA"/>
</dbReference>
<keyword evidence="4" id="KW-1185">Reference proteome</keyword>
<evidence type="ECO:0000313" key="4">
    <source>
        <dbReference type="Proteomes" id="UP000076842"/>
    </source>
</evidence>
<feature type="region of interest" description="Disordered" evidence="1">
    <location>
        <begin position="27"/>
        <end position="74"/>
    </location>
</feature>
<evidence type="ECO:0000256" key="1">
    <source>
        <dbReference type="SAM" id="MobiDB-lite"/>
    </source>
</evidence>
<feature type="domain" description="DUF6532" evidence="2">
    <location>
        <begin position="149"/>
        <end position="284"/>
    </location>
</feature>
<protein>
    <recommendedName>
        <fullName evidence="2">DUF6532 domain-containing protein</fullName>
    </recommendedName>
</protein>
<sequence length="359" mass="40330">MDQLFSTSKKPTRSVLTVHRILSTPSGASVVKEPKHLSKKRKVESNSEVEGDDTTPCNQHSEDDISSPKTDPRMKKTNAFDWSLVAAADERNERASEVAVSYARMYGLIVDFFADREIIAALGLNEAERARCGHGPSTIAFALADFPELAEDIDQELTEVLHIVKNAAANAMVSQWPNLFTVAIASSANYSNIADKQSWLSDIQLFLQDDQFLHDSFDPRYPTLASPIPFSSDLLSAVMSKVAFDRNDSRTSARVWPNLFSPIPISFVAFISAVIRSMLEDYEKLQPLRVTGDGDRTYLQELYRLYYSKMQDFKKDDTDRVTHLLKRITDRCFAHGKISPSQLPQEPNSFAARVRSVIE</sequence>
<evidence type="ECO:0000313" key="3">
    <source>
        <dbReference type="EMBL" id="KZT47784.1"/>
    </source>
</evidence>
<dbReference type="Pfam" id="PF20149">
    <property type="entry name" value="DUF6532"/>
    <property type="match status" value="1"/>
</dbReference>
<reference evidence="3 4" key="1">
    <citation type="journal article" date="2016" name="Mol. Biol. Evol.">
        <title>Comparative Genomics of Early-Diverging Mushroom-Forming Fungi Provides Insights into the Origins of Lignocellulose Decay Capabilities.</title>
        <authorList>
            <person name="Nagy L.G."/>
            <person name="Riley R."/>
            <person name="Tritt A."/>
            <person name="Adam C."/>
            <person name="Daum C."/>
            <person name="Floudas D."/>
            <person name="Sun H."/>
            <person name="Yadav J.S."/>
            <person name="Pangilinan J."/>
            <person name="Larsson K.H."/>
            <person name="Matsuura K."/>
            <person name="Barry K."/>
            <person name="Labutti K."/>
            <person name="Kuo R."/>
            <person name="Ohm R.A."/>
            <person name="Bhattacharya S.S."/>
            <person name="Shirouzu T."/>
            <person name="Yoshinaga Y."/>
            <person name="Martin F.M."/>
            <person name="Grigoriev I.V."/>
            <person name="Hibbett D.S."/>
        </authorList>
    </citation>
    <scope>NUCLEOTIDE SEQUENCE [LARGE SCALE GENOMIC DNA]</scope>
    <source>
        <strain evidence="3 4">HHB12733</strain>
    </source>
</reference>
<gene>
    <name evidence="3" type="ORF">CALCODRAFT_522145</name>
</gene>
<evidence type="ECO:0000259" key="2">
    <source>
        <dbReference type="Pfam" id="PF20149"/>
    </source>
</evidence>